<dbReference type="InterPro" id="IPR045209">
    <property type="entry name" value="Rrp5"/>
</dbReference>
<feature type="domain" description="S1 motif" evidence="11">
    <location>
        <begin position="822"/>
        <end position="891"/>
    </location>
</feature>
<dbReference type="InterPro" id="IPR012340">
    <property type="entry name" value="NA-bd_OB-fold"/>
</dbReference>
<feature type="compositionally biased region" description="Acidic residues" evidence="10">
    <location>
        <begin position="193"/>
        <end position="207"/>
    </location>
</feature>
<feature type="compositionally biased region" description="Low complexity" evidence="10">
    <location>
        <begin position="1784"/>
        <end position="1794"/>
    </location>
</feature>
<dbReference type="InterPro" id="IPR003107">
    <property type="entry name" value="HAT"/>
</dbReference>
<feature type="domain" description="S1 motif" evidence="11">
    <location>
        <begin position="1120"/>
        <end position="1189"/>
    </location>
</feature>
<feature type="region of interest" description="Disordered" evidence="10">
    <location>
        <begin position="1"/>
        <end position="84"/>
    </location>
</feature>
<dbReference type="Pfam" id="PF00575">
    <property type="entry name" value="S1"/>
    <property type="match status" value="5"/>
</dbReference>
<dbReference type="InterPro" id="IPR048058">
    <property type="entry name" value="Rrp5_S1_rpt_hs11_sc8"/>
</dbReference>
<proteinExistence type="predicted"/>
<dbReference type="SUPFAM" id="SSF48452">
    <property type="entry name" value="TPR-like"/>
    <property type="match status" value="2"/>
</dbReference>
<dbReference type="SMART" id="SM00386">
    <property type="entry name" value="HAT"/>
    <property type="match status" value="5"/>
</dbReference>
<dbReference type="CDD" id="cd05702">
    <property type="entry name" value="S1_Rrp5_repeat_hs11_sc8"/>
    <property type="match status" value="1"/>
</dbReference>
<feature type="domain" description="S1 motif" evidence="11">
    <location>
        <begin position="726"/>
        <end position="800"/>
    </location>
</feature>
<dbReference type="GO" id="GO:0032040">
    <property type="term" value="C:small-subunit processome"/>
    <property type="evidence" value="ECO:0007669"/>
    <property type="project" value="TreeGrafter"/>
</dbReference>
<evidence type="ECO:0000256" key="3">
    <source>
        <dbReference type="ARBA" id="ARBA00022552"/>
    </source>
</evidence>
<evidence type="ECO:0000256" key="7">
    <source>
        <dbReference type="ARBA" id="ARBA00055575"/>
    </source>
</evidence>
<feature type="compositionally biased region" description="Acidic residues" evidence="10">
    <location>
        <begin position="1422"/>
        <end position="1439"/>
    </location>
</feature>
<feature type="compositionally biased region" description="Basic and acidic residues" evidence="10">
    <location>
        <begin position="119"/>
        <end position="131"/>
    </location>
</feature>
<feature type="compositionally biased region" description="Basic and acidic residues" evidence="10">
    <location>
        <begin position="32"/>
        <end position="43"/>
    </location>
</feature>
<dbReference type="Pfam" id="PF24685">
    <property type="entry name" value="OB_RRP5_4th"/>
    <property type="match status" value="1"/>
</dbReference>
<dbReference type="InterPro" id="IPR057302">
    <property type="entry name" value="Rrp5_S1"/>
</dbReference>
<feature type="region of interest" description="Disordered" evidence="10">
    <location>
        <begin position="186"/>
        <end position="207"/>
    </location>
</feature>
<dbReference type="CDD" id="cd05698">
    <property type="entry name" value="S1_Rrp5_repeat_hs6_sc5"/>
    <property type="match status" value="1"/>
</dbReference>
<comment type="function">
    <text evidence="7">Involved in the biogenesis of rRNA. Required for the formation of 18S and 5.8S rRNA.</text>
</comment>
<feature type="compositionally biased region" description="Basic and acidic residues" evidence="10">
    <location>
        <begin position="1763"/>
        <end position="1772"/>
    </location>
</feature>
<dbReference type="Pfam" id="PF23459">
    <property type="entry name" value="S1_RRP5"/>
    <property type="match status" value="2"/>
</dbReference>
<reference evidence="12" key="2">
    <citation type="submission" date="2023-05" db="EMBL/GenBank/DDBJ databases">
        <authorList>
            <consortium name="Lawrence Berkeley National Laboratory"/>
            <person name="Steindorff A."/>
            <person name="Hensen N."/>
            <person name="Bonometti L."/>
            <person name="Westerberg I."/>
            <person name="Brannstrom I.O."/>
            <person name="Guillou S."/>
            <person name="Cros-Aarteil S."/>
            <person name="Calhoun S."/>
            <person name="Haridas S."/>
            <person name="Kuo A."/>
            <person name="Mondo S."/>
            <person name="Pangilinan J."/>
            <person name="Riley R."/>
            <person name="Labutti K."/>
            <person name="Andreopoulos B."/>
            <person name="Lipzen A."/>
            <person name="Chen C."/>
            <person name="Yanf M."/>
            <person name="Daum C."/>
            <person name="Ng V."/>
            <person name="Clum A."/>
            <person name="Ohm R."/>
            <person name="Martin F."/>
            <person name="Silar P."/>
            <person name="Natvig D."/>
            <person name="Lalanne C."/>
            <person name="Gautier V."/>
            <person name="Ament-Velasquez S.L."/>
            <person name="Kruys A."/>
            <person name="Hutchinson M.I."/>
            <person name="Powell A.J."/>
            <person name="Barry K."/>
            <person name="Miller A.N."/>
            <person name="Grigoriev I.V."/>
            <person name="Debuchy R."/>
            <person name="Gladieux P."/>
            <person name="Thoren M.H."/>
            <person name="Johannesson H."/>
        </authorList>
    </citation>
    <scope>NUCLEOTIDE SEQUENCE</scope>
    <source>
        <strain evidence="12">CBS 103.79</strain>
    </source>
</reference>
<feature type="domain" description="S1 motif" evidence="11">
    <location>
        <begin position="638"/>
        <end position="707"/>
    </location>
</feature>
<dbReference type="FunFam" id="2.40.50.140:FF:000103">
    <property type="entry name" value="protein RRP5 homolog"/>
    <property type="match status" value="2"/>
</dbReference>
<feature type="domain" description="S1 motif" evidence="11">
    <location>
        <begin position="452"/>
        <end position="527"/>
    </location>
</feature>
<dbReference type="InterPro" id="IPR011990">
    <property type="entry name" value="TPR-like_helical_dom_sf"/>
</dbReference>
<evidence type="ECO:0000256" key="4">
    <source>
        <dbReference type="ARBA" id="ARBA00022553"/>
    </source>
</evidence>
<feature type="region of interest" description="Disordered" evidence="10">
    <location>
        <begin position="1378"/>
        <end position="1439"/>
    </location>
</feature>
<keyword evidence="6" id="KW-0539">Nucleus</keyword>
<reference evidence="12" key="1">
    <citation type="journal article" date="2023" name="Mol. Phylogenet. Evol.">
        <title>Genome-scale phylogeny and comparative genomics of the fungal order Sordariales.</title>
        <authorList>
            <person name="Hensen N."/>
            <person name="Bonometti L."/>
            <person name="Westerberg I."/>
            <person name="Brannstrom I.O."/>
            <person name="Guillou S."/>
            <person name="Cros-Aarteil S."/>
            <person name="Calhoun S."/>
            <person name="Haridas S."/>
            <person name="Kuo A."/>
            <person name="Mondo S."/>
            <person name="Pangilinan J."/>
            <person name="Riley R."/>
            <person name="LaButti K."/>
            <person name="Andreopoulos B."/>
            <person name="Lipzen A."/>
            <person name="Chen C."/>
            <person name="Yan M."/>
            <person name="Daum C."/>
            <person name="Ng V."/>
            <person name="Clum A."/>
            <person name="Steindorff A."/>
            <person name="Ohm R.A."/>
            <person name="Martin F."/>
            <person name="Silar P."/>
            <person name="Natvig D.O."/>
            <person name="Lalanne C."/>
            <person name="Gautier V."/>
            <person name="Ament-Velasquez S.L."/>
            <person name="Kruys A."/>
            <person name="Hutchinson M.I."/>
            <person name="Powell A.J."/>
            <person name="Barry K."/>
            <person name="Miller A.N."/>
            <person name="Grigoriev I.V."/>
            <person name="Debuchy R."/>
            <person name="Gladieux P."/>
            <person name="Hiltunen Thoren M."/>
            <person name="Johannesson H."/>
        </authorList>
    </citation>
    <scope>NUCLEOTIDE SEQUENCE</scope>
    <source>
        <strain evidence="12">CBS 103.79</strain>
    </source>
</reference>
<keyword evidence="3" id="KW-0698">rRNA processing</keyword>
<dbReference type="FunFam" id="2.40.50.140:FF:000155">
    <property type="entry name" value="rRNA biogenesis protein RRP5"/>
    <property type="match status" value="1"/>
</dbReference>
<keyword evidence="5" id="KW-0677">Repeat</keyword>
<evidence type="ECO:0000256" key="9">
    <source>
        <dbReference type="ARBA" id="ARBA00076674"/>
    </source>
</evidence>
<feature type="domain" description="S1 motif" evidence="11">
    <location>
        <begin position="1033"/>
        <end position="1104"/>
    </location>
</feature>
<dbReference type="InterPro" id="IPR048059">
    <property type="entry name" value="Rrp5_S1_rpt_hs1_sc1"/>
</dbReference>
<dbReference type="FunFam" id="2.40.50.140:FF:000159">
    <property type="entry name" value="rRNA biogenesis protein rrp5"/>
    <property type="match status" value="1"/>
</dbReference>
<dbReference type="Gene3D" id="1.25.40.10">
    <property type="entry name" value="Tetratricopeptide repeat domain"/>
    <property type="match status" value="1"/>
</dbReference>
<dbReference type="CDD" id="cd00164">
    <property type="entry name" value="S1_like"/>
    <property type="match status" value="1"/>
</dbReference>
<dbReference type="FunFam" id="2.40.50.140:FF:000279">
    <property type="entry name" value="rRNA biogenesis protein rrp5"/>
    <property type="match status" value="1"/>
</dbReference>
<evidence type="ECO:0000313" key="13">
    <source>
        <dbReference type="Proteomes" id="UP001303889"/>
    </source>
</evidence>
<evidence type="ECO:0000256" key="8">
    <source>
        <dbReference type="ARBA" id="ARBA00073619"/>
    </source>
</evidence>
<evidence type="ECO:0000256" key="1">
    <source>
        <dbReference type="ARBA" id="ARBA00004604"/>
    </source>
</evidence>
<dbReference type="SMART" id="SM00316">
    <property type="entry name" value="S1"/>
    <property type="match status" value="12"/>
</dbReference>
<feature type="domain" description="S1 motif" evidence="11">
    <location>
        <begin position="544"/>
        <end position="618"/>
    </location>
</feature>
<sequence length="1805" mass="196611">MGSLKRKEGPNGAPASRSARPATESRPSKRAKASEATKDDSKKGANKQPKSPAKPADAPVVTKSREEEPLFPRGGGSILTPLEQKQISIQAKKDVLFEEQSAAQPKEDKAARRKRRKARAEETTTKSAKDDDGVKVESLNFKRLVKGSLVLGSVCAINALDIAVALPNNLVGHVPITAISEPLTQRLQASAEKEDEEEDSGDEGADDVDLKSLFHMGQYVRAYVTSTQDESTPGKTKRHIGLSLDPAEANSGTSEQDVVENCTLMASVASVEDHGFVMDISISESKLKGFLPRKQLDKNIPEESLQVGSVLLCIVTGKAAGGKVVQLSTLADRIGSLKNSPSQATTIGSFLPGTAADVLVSEVSIHGVVGKVMGHLDVTADLVHSGAGPDGVDLVDEYKVGSRVKARIICTFPNAKMPKLGISVLPHVLALKQKTTGKDANGALPTQVLAHSAIVHKCEVQRVEPGIGLYVDVGVDGVPGFVHISRVKDGKVDSLFESSGPYKVGSIHPGRVVGYNNFDGMFLLSFEKQVLDQPFLRIEDIPVGAVVPGVVEKLVINQDGLGGLIVNIADGISGLVPEAHLADVHLQHPEKKFREGMKVKTRVLSTNPAMHQLRLTLKKTLVNSEAPPIKSYDELAVGLQAPGTIVSVLQHGAIVQFYGQLRAFLPVSEMSEAYIRDPKEHFRVGQTVSVYFLSFDPEASKLIVSCKDPSAFGLEKQLALKKLQIGDLVSAKVTQKTEDDIFVELADGSLKAILPVGHLTDKSVSKTQSALKKIHVNQTLSDLVVLEKNESRRSITLSHKPSLVQAAKEGKLLTSVDNARVGDKVSGFVRNITATAAFVQFAGKLTALLPKSKIPRDDQDKPSFGMHKSQSVTVKITSIDNDLGRLVVAIPSAADDEVKKSAKPVEKAVNSLDDSITSIDDLAIGKLTKAKVKSVKETQLNVQIADNIQGRVDVSQVYDQWEDIPDPKRPLKRFKPNDVVQVRVLGVHDARNHRFLPITHRSSHSVLELSMKPSDLKEDTLPDSLSLEKIEVGSSSLVFVNNIASNYLWVNLSPNVRGRISIIEASDDLSKLANLEKSFPVGCALQARVLAVNKEKARVDLSAKSPGAATELPWEKIQQGLVLPAKITKINDRQVIVKLSELVAGPVHAIDLADDYDEANPLSHAKNEIVRVAVVEVDRSNKRLRLSMRPSRVLNSSLPVKDKEVTKNTKLEVGELIRGFVKNVSDKGLFVSLGGDVVALVQIRNLSDAYLKDWKEHFQVDQVVKGRIISAADGRLELSLKPSVVEKDYVPLTTLKDLQEGQIVTGKVRKVEDFGAFIDIDGSRNLSGLCHRTEMADRAVKDARTLYLAGDRVKARILKIDLKTKRLNLGLKPSYFKDGEAGDVDVEGEDEDSEEEALEDEAESEVDEEMSGTGGALLIGGSDDEDSEAEGEDENDVEMAEAAEEGLTGLDAGGFDWTANVLDAEDKTSAQVDEPPKKKTKRVPQVIVDRTAELDINGPQTSSDYERLLLGQPNSSELWIAYMASQMQVNDLSSARQVAERAIKTIGIKEETEKLNVWIAFLNLEVSYGTEETVEEVFKRACTYNDDQEVHERLASIYIQSGKRKDADDLFEKIVKKYGFTSPHVWINYGHFLYNAAQQPDRARALLKRAMQILGNPGNSNHSGAPDPAILLLPKFAAFEFRSPHGDREKGRTLFESLLAGHPRKFDLWNQLLDLETSAATPGEVDVAVVRDLFERGTKVKGLKPRQAKAWFRRWAQWEEENGDAKSRERVSAKAQEWARAAGKKGAAAAAAAGKGEEEDEEDEE</sequence>
<protein>
    <recommendedName>
        <fullName evidence="8">rRNA biogenesis protein RRP5</fullName>
    </recommendedName>
    <alternativeName>
        <fullName evidence="9">Ribosomal RNA-processing protein 5</fullName>
    </alternativeName>
</protein>
<evidence type="ECO:0000256" key="10">
    <source>
        <dbReference type="SAM" id="MobiDB-lite"/>
    </source>
</evidence>
<dbReference type="CDD" id="cd05706">
    <property type="entry name" value="S1_Rrp5_repeat_sc10"/>
    <property type="match status" value="1"/>
</dbReference>
<dbReference type="FunFam" id="2.40.50.140:FF:000278">
    <property type="entry name" value="rRNA biogenesis protein rrp5"/>
    <property type="match status" value="1"/>
</dbReference>
<keyword evidence="13" id="KW-1185">Reference proteome</keyword>
<gene>
    <name evidence="12" type="ORF">C8A05DRAFT_31875</name>
</gene>
<dbReference type="PANTHER" id="PTHR23270:SF10">
    <property type="entry name" value="PROTEIN RRP5 HOMOLOG"/>
    <property type="match status" value="1"/>
</dbReference>
<dbReference type="PROSITE" id="PS50126">
    <property type="entry name" value="S1"/>
    <property type="match status" value="12"/>
</dbReference>
<dbReference type="EMBL" id="MU855402">
    <property type="protein sequence ID" value="KAK3904337.1"/>
    <property type="molecule type" value="Genomic_DNA"/>
</dbReference>
<evidence type="ECO:0000259" key="11">
    <source>
        <dbReference type="PROSITE" id="PS50126"/>
    </source>
</evidence>
<feature type="domain" description="S1 motif" evidence="11">
    <location>
        <begin position="256"/>
        <end position="330"/>
    </location>
</feature>
<dbReference type="Gene3D" id="2.40.50.140">
    <property type="entry name" value="Nucleic acid-binding proteins"/>
    <property type="match status" value="11"/>
</dbReference>
<evidence type="ECO:0000256" key="2">
    <source>
        <dbReference type="ARBA" id="ARBA00022517"/>
    </source>
</evidence>
<dbReference type="Proteomes" id="UP001303889">
    <property type="component" value="Unassembled WGS sequence"/>
</dbReference>
<dbReference type="InterPro" id="IPR003029">
    <property type="entry name" value="S1_domain"/>
</dbReference>
<evidence type="ECO:0000256" key="5">
    <source>
        <dbReference type="ARBA" id="ARBA00022737"/>
    </source>
</evidence>
<dbReference type="GO" id="GO:0006364">
    <property type="term" value="P:rRNA processing"/>
    <property type="evidence" value="ECO:0007669"/>
    <property type="project" value="UniProtKB-KW"/>
</dbReference>
<feature type="region of interest" description="Disordered" evidence="10">
    <location>
        <begin position="98"/>
        <end position="131"/>
    </location>
</feature>
<comment type="caution">
    <text evidence="12">The sequence shown here is derived from an EMBL/GenBank/DDBJ whole genome shotgun (WGS) entry which is preliminary data.</text>
</comment>
<comment type="subcellular location">
    <subcellularLocation>
        <location evidence="1">Nucleus</location>
        <location evidence="1">Nucleolus</location>
    </subcellularLocation>
</comment>
<feature type="domain" description="S1 motif" evidence="11">
    <location>
        <begin position="147"/>
        <end position="245"/>
    </location>
</feature>
<dbReference type="CDD" id="cd05693">
    <property type="entry name" value="S1_Rrp5_repeat_hs1_sc1"/>
    <property type="match status" value="1"/>
</dbReference>
<keyword evidence="2" id="KW-0690">Ribosome biogenesis</keyword>
<keyword evidence="4" id="KW-0597">Phosphoprotein</keyword>
<organism evidence="12 13">
    <name type="scientific">Staphylotrichum tortipilum</name>
    <dbReference type="NCBI Taxonomy" id="2831512"/>
    <lineage>
        <taxon>Eukaryota</taxon>
        <taxon>Fungi</taxon>
        <taxon>Dikarya</taxon>
        <taxon>Ascomycota</taxon>
        <taxon>Pezizomycotina</taxon>
        <taxon>Sordariomycetes</taxon>
        <taxon>Sordariomycetidae</taxon>
        <taxon>Sordariales</taxon>
        <taxon>Chaetomiaceae</taxon>
        <taxon>Staphylotrichum</taxon>
    </lineage>
</organism>
<dbReference type="GO" id="GO:0003723">
    <property type="term" value="F:RNA binding"/>
    <property type="evidence" value="ECO:0007669"/>
    <property type="project" value="TreeGrafter"/>
</dbReference>
<feature type="domain" description="S1 motif" evidence="11">
    <location>
        <begin position="925"/>
        <end position="1001"/>
    </location>
</feature>
<dbReference type="CDD" id="cd05703">
    <property type="entry name" value="S1_Rrp5_repeat_hs12_sc9"/>
    <property type="match status" value="1"/>
</dbReference>
<name>A0AAN6RUW3_9PEZI</name>
<evidence type="ECO:0000313" key="12">
    <source>
        <dbReference type="EMBL" id="KAK3904337.1"/>
    </source>
</evidence>
<dbReference type="FunFam" id="2.40.50.140:FF:000196">
    <property type="entry name" value="rRNA biogenesis protein RRP5"/>
    <property type="match status" value="1"/>
</dbReference>
<feature type="domain" description="S1 motif" evidence="11">
    <location>
        <begin position="1214"/>
        <end position="1281"/>
    </location>
</feature>
<feature type="region of interest" description="Disordered" evidence="10">
    <location>
        <begin position="1761"/>
        <end position="1805"/>
    </location>
</feature>
<dbReference type="InterPro" id="IPR057301">
    <property type="entry name" value="Rrp5_OB_4th"/>
</dbReference>
<feature type="compositionally biased region" description="Acidic residues" evidence="10">
    <location>
        <begin position="1381"/>
        <end position="1410"/>
    </location>
</feature>
<accession>A0AAN6RUW3</accession>
<dbReference type="SUPFAM" id="SSF50249">
    <property type="entry name" value="Nucleic acid-binding proteins"/>
    <property type="match status" value="12"/>
</dbReference>
<feature type="domain" description="S1 motif" evidence="11">
    <location>
        <begin position="1301"/>
        <end position="1372"/>
    </location>
</feature>
<dbReference type="PANTHER" id="PTHR23270">
    <property type="entry name" value="PROGRAMMED CELL DEATH PROTEIN 11 PRE-RRNA PROCESSING PROTEIN RRP5"/>
    <property type="match status" value="1"/>
</dbReference>
<dbReference type="FunFam" id="2.40.50.140:FF:000266">
    <property type="entry name" value="rRNA biogenesis protein rrp5"/>
    <property type="match status" value="1"/>
</dbReference>
<dbReference type="CDD" id="cd04461">
    <property type="entry name" value="S1_Rrp5_repeat_hs8_sc7"/>
    <property type="match status" value="1"/>
</dbReference>
<evidence type="ECO:0000256" key="6">
    <source>
        <dbReference type="ARBA" id="ARBA00023242"/>
    </source>
</evidence>